<sequence>MSKPLALLFACVGILLLSAISLFMSLKMPWLALLSSLVALGFIGYGFVLKAKLRRKNNNGS</sequence>
<evidence type="ECO:0000256" key="1">
    <source>
        <dbReference type="SAM" id="Phobius"/>
    </source>
</evidence>
<protein>
    <recommendedName>
        <fullName evidence="4">YlaF family protein</fullName>
    </recommendedName>
</protein>
<evidence type="ECO:0008006" key="4">
    <source>
        <dbReference type="Google" id="ProtNLM"/>
    </source>
</evidence>
<evidence type="ECO:0000313" key="3">
    <source>
        <dbReference type="Proteomes" id="UP001519287"/>
    </source>
</evidence>
<proteinExistence type="predicted"/>
<gene>
    <name evidence="2" type="ORF">J2Z66_003657</name>
</gene>
<comment type="caution">
    <text evidence="2">The sequence shown here is derived from an EMBL/GenBank/DDBJ whole genome shotgun (WGS) entry which is preliminary data.</text>
</comment>
<reference evidence="2 3" key="1">
    <citation type="submission" date="2021-03" db="EMBL/GenBank/DDBJ databases">
        <title>Genomic Encyclopedia of Type Strains, Phase IV (KMG-IV): sequencing the most valuable type-strain genomes for metagenomic binning, comparative biology and taxonomic classification.</title>
        <authorList>
            <person name="Goeker M."/>
        </authorList>
    </citation>
    <scope>NUCLEOTIDE SEQUENCE [LARGE SCALE GENOMIC DNA]</scope>
    <source>
        <strain evidence="2 3">DSM 26048</strain>
    </source>
</reference>
<feature type="transmembrane region" description="Helical" evidence="1">
    <location>
        <begin position="29"/>
        <end position="48"/>
    </location>
</feature>
<organism evidence="2 3">
    <name type="scientific">Paenibacillus eucommiae</name>
    <dbReference type="NCBI Taxonomy" id="1355755"/>
    <lineage>
        <taxon>Bacteria</taxon>
        <taxon>Bacillati</taxon>
        <taxon>Bacillota</taxon>
        <taxon>Bacilli</taxon>
        <taxon>Bacillales</taxon>
        <taxon>Paenibacillaceae</taxon>
        <taxon>Paenibacillus</taxon>
    </lineage>
</organism>
<keyword evidence="3" id="KW-1185">Reference proteome</keyword>
<evidence type="ECO:0000313" key="2">
    <source>
        <dbReference type="EMBL" id="MBP1992049.1"/>
    </source>
</evidence>
<keyword evidence="1" id="KW-1133">Transmembrane helix</keyword>
<dbReference type="RefSeq" id="WP_209972762.1">
    <property type="nucleotide sequence ID" value="NZ_JAGGLB010000011.1"/>
</dbReference>
<accession>A0ABS4IWT5</accession>
<name>A0ABS4IWT5_9BACL</name>
<dbReference type="EMBL" id="JAGGLB010000011">
    <property type="protein sequence ID" value="MBP1992049.1"/>
    <property type="molecule type" value="Genomic_DNA"/>
</dbReference>
<keyword evidence="1" id="KW-0472">Membrane</keyword>
<dbReference type="Proteomes" id="UP001519287">
    <property type="component" value="Unassembled WGS sequence"/>
</dbReference>
<keyword evidence="1" id="KW-0812">Transmembrane</keyword>